<accession>S3DHD0</accession>
<dbReference type="Pfam" id="PF17172">
    <property type="entry name" value="GST_N_4"/>
    <property type="match status" value="1"/>
</dbReference>
<dbReference type="STRING" id="1116229.S3DHD0"/>
<dbReference type="GO" id="GO:0005737">
    <property type="term" value="C:cytoplasm"/>
    <property type="evidence" value="ECO:0007669"/>
    <property type="project" value="TreeGrafter"/>
</dbReference>
<dbReference type="OMA" id="MEYAERI"/>
<dbReference type="SFLD" id="SFLDG01200">
    <property type="entry name" value="SUF1.1"/>
    <property type="match status" value="1"/>
</dbReference>
<evidence type="ECO:0000259" key="2">
    <source>
        <dbReference type="Pfam" id="PF17172"/>
    </source>
</evidence>
<dbReference type="InterPro" id="IPR036249">
    <property type="entry name" value="Thioredoxin-like_sf"/>
</dbReference>
<protein>
    <submittedName>
        <fullName evidence="3">Thioredoxin-like protein</fullName>
    </submittedName>
</protein>
<dbReference type="RefSeq" id="XP_008076425.1">
    <property type="nucleotide sequence ID" value="XM_008078234.1"/>
</dbReference>
<dbReference type="AlphaFoldDB" id="S3DHD0"/>
<dbReference type="OrthoDB" id="5809458at2759"/>
<dbReference type="SUPFAM" id="SSF52833">
    <property type="entry name" value="Thioredoxin-like"/>
    <property type="match status" value="1"/>
</dbReference>
<dbReference type="SFLD" id="SFLDG01180">
    <property type="entry name" value="SUF1"/>
    <property type="match status" value="1"/>
</dbReference>
<evidence type="ECO:0000256" key="1">
    <source>
        <dbReference type="ARBA" id="ARBA00006475"/>
    </source>
</evidence>
<dbReference type="InterPro" id="IPR050931">
    <property type="entry name" value="Mito_Protein_Transport_Metaxin"/>
</dbReference>
<dbReference type="eggNOG" id="KOG4244">
    <property type="taxonomic scope" value="Eukaryota"/>
</dbReference>
<dbReference type="EMBL" id="KE145352">
    <property type="protein sequence ID" value="EPE37110.1"/>
    <property type="molecule type" value="Genomic_DNA"/>
</dbReference>
<dbReference type="InterPro" id="IPR040079">
    <property type="entry name" value="Glutathione_S-Trfase"/>
</dbReference>
<comment type="similarity">
    <text evidence="1">Belongs to the FAX family.</text>
</comment>
<organism evidence="3 4">
    <name type="scientific">Glarea lozoyensis (strain ATCC 20868 / MF5171)</name>
    <dbReference type="NCBI Taxonomy" id="1116229"/>
    <lineage>
        <taxon>Eukaryota</taxon>
        <taxon>Fungi</taxon>
        <taxon>Dikarya</taxon>
        <taxon>Ascomycota</taxon>
        <taxon>Pezizomycotina</taxon>
        <taxon>Leotiomycetes</taxon>
        <taxon>Helotiales</taxon>
        <taxon>Helotiaceae</taxon>
        <taxon>Glarea</taxon>
    </lineage>
</organism>
<proteinExistence type="inferred from homology"/>
<dbReference type="InterPro" id="IPR012336">
    <property type="entry name" value="Thioredoxin-like_fold"/>
</dbReference>
<dbReference type="SFLD" id="SFLDS00019">
    <property type="entry name" value="Glutathione_Transferase_(cytos"/>
    <property type="match status" value="1"/>
</dbReference>
<evidence type="ECO:0000313" key="3">
    <source>
        <dbReference type="EMBL" id="EPE37110.1"/>
    </source>
</evidence>
<keyword evidence="4" id="KW-1185">Reference proteome</keyword>
<dbReference type="GeneID" id="19468321"/>
<gene>
    <name evidence="3" type="ORF">GLAREA_09273</name>
</gene>
<feature type="domain" description="Thioredoxin-like fold" evidence="2">
    <location>
        <begin position="26"/>
        <end position="125"/>
    </location>
</feature>
<dbReference type="PANTHER" id="PTHR12289:SF41">
    <property type="entry name" value="FAILED AXON CONNECTIONS-RELATED"/>
    <property type="match status" value="1"/>
</dbReference>
<reference evidence="3 4" key="1">
    <citation type="journal article" date="2013" name="BMC Genomics">
        <title>Genomics-driven discovery of the pneumocandin biosynthetic gene cluster in the fungus Glarea lozoyensis.</title>
        <authorList>
            <person name="Chen L."/>
            <person name="Yue Q."/>
            <person name="Zhang X."/>
            <person name="Xiang M."/>
            <person name="Wang C."/>
            <person name="Li S."/>
            <person name="Che Y."/>
            <person name="Ortiz-Lopez F.J."/>
            <person name="Bills G.F."/>
            <person name="Liu X."/>
            <person name="An Z."/>
        </authorList>
    </citation>
    <scope>NUCLEOTIDE SEQUENCE [LARGE SCALE GENOMIC DNA]</scope>
    <source>
        <strain evidence="4">ATCC 20868 / MF5171</strain>
    </source>
</reference>
<dbReference type="Proteomes" id="UP000016922">
    <property type="component" value="Unassembled WGS sequence"/>
</dbReference>
<sequence>MSSEKSQPQVTLYRGWDSPGRYVWSPFVVKVEARLRFAGLKYKSEVGSVQQSPKGKIPYVDIGSSSRETKTLSDSALIVDKLVDEGLLKDLNARLSPVERAHDVAIRALLEDKWYFYQACEKWHENYYAMRGHVLWRLPYPVQVVVGLLVYRSVSTTLHGQGSARYTEEEVSKFRAEIWGSIEDLLIDSKRKQEGSQKPFWVLGNDHPSEADTALFGAISATLVTTASPKSTKAIRSYPTVMEYAKRIHEEYFPDFEIWT</sequence>
<dbReference type="PANTHER" id="PTHR12289">
    <property type="entry name" value="METAXIN RELATED"/>
    <property type="match status" value="1"/>
</dbReference>
<dbReference type="HOGENOM" id="CLU_044137_1_2_1"/>
<dbReference type="InterPro" id="IPR026928">
    <property type="entry name" value="FAX/IsoI-like"/>
</dbReference>
<name>S3DHD0_GLAL2</name>
<dbReference type="KEGG" id="glz:GLAREA_09273"/>
<evidence type="ECO:0000313" key="4">
    <source>
        <dbReference type="Proteomes" id="UP000016922"/>
    </source>
</evidence>